<organism evidence="1">
    <name type="scientific">marine sediment metagenome</name>
    <dbReference type="NCBI Taxonomy" id="412755"/>
    <lineage>
        <taxon>unclassified sequences</taxon>
        <taxon>metagenomes</taxon>
        <taxon>ecological metagenomes</taxon>
    </lineage>
</organism>
<gene>
    <name evidence="1" type="ORF">LCGC14_3116870</name>
</gene>
<sequence>MDVDAKKDTGRMEVVFSGTINPEQGKTYTGEIKLVYAEFDEGSAFWEGGIADYVYLHGNSGQEAPVMPKVKTYLSSWGPVDVFVDGELIYDDLVGHMMYTEGSRDSKTYALYNSDRSGFYSPMNPGDSSIADPGKREIHFVAHSVEP</sequence>
<feature type="non-terminal residue" evidence="1">
    <location>
        <position position="147"/>
    </location>
</feature>
<evidence type="ECO:0000313" key="1">
    <source>
        <dbReference type="EMBL" id="KKK51246.1"/>
    </source>
</evidence>
<name>A0A0F8YTC1_9ZZZZ</name>
<reference evidence="1" key="1">
    <citation type="journal article" date="2015" name="Nature">
        <title>Complex archaea that bridge the gap between prokaryotes and eukaryotes.</title>
        <authorList>
            <person name="Spang A."/>
            <person name="Saw J.H."/>
            <person name="Jorgensen S.L."/>
            <person name="Zaremba-Niedzwiedzka K."/>
            <person name="Martijn J."/>
            <person name="Lind A.E."/>
            <person name="van Eijk R."/>
            <person name="Schleper C."/>
            <person name="Guy L."/>
            <person name="Ettema T.J."/>
        </authorList>
    </citation>
    <scope>NUCLEOTIDE SEQUENCE</scope>
</reference>
<accession>A0A0F8YTC1</accession>
<dbReference type="AlphaFoldDB" id="A0A0F8YTC1"/>
<comment type="caution">
    <text evidence="1">The sequence shown here is derived from an EMBL/GenBank/DDBJ whole genome shotgun (WGS) entry which is preliminary data.</text>
</comment>
<protein>
    <submittedName>
        <fullName evidence="1">Uncharacterized protein</fullName>
    </submittedName>
</protein>
<proteinExistence type="predicted"/>
<dbReference type="EMBL" id="LAZR01067608">
    <property type="protein sequence ID" value="KKK51246.1"/>
    <property type="molecule type" value="Genomic_DNA"/>
</dbReference>